<dbReference type="PANTHER" id="PTHR31313:SF86">
    <property type="entry name" value="ZN(2)-C6 FUNGAL-TYPE DOMAIN-CONTAINING PROTEIN"/>
    <property type="match status" value="1"/>
</dbReference>
<evidence type="ECO:0000256" key="5">
    <source>
        <dbReference type="ARBA" id="ARBA00023163"/>
    </source>
</evidence>
<feature type="domain" description="Xylanolytic transcriptional activator regulatory" evidence="7">
    <location>
        <begin position="130"/>
        <end position="207"/>
    </location>
</feature>
<reference evidence="8 9" key="1">
    <citation type="submission" date="2013-03" db="EMBL/GenBank/DDBJ databases">
        <title>The Genome Sequence of Exophiala aquamarina CBS 119918.</title>
        <authorList>
            <consortium name="The Broad Institute Genomics Platform"/>
            <person name="Cuomo C."/>
            <person name="de Hoog S."/>
            <person name="Gorbushina A."/>
            <person name="Walker B."/>
            <person name="Young S.K."/>
            <person name="Zeng Q."/>
            <person name="Gargeya S."/>
            <person name="Fitzgerald M."/>
            <person name="Haas B."/>
            <person name="Abouelleil A."/>
            <person name="Allen A.W."/>
            <person name="Alvarado L."/>
            <person name="Arachchi H.M."/>
            <person name="Berlin A.M."/>
            <person name="Chapman S.B."/>
            <person name="Gainer-Dewar J."/>
            <person name="Goldberg J."/>
            <person name="Griggs A."/>
            <person name="Gujja S."/>
            <person name="Hansen M."/>
            <person name="Howarth C."/>
            <person name="Imamovic A."/>
            <person name="Ireland A."/>
            <person name="Larimer J."/>
            <person name="McCowan C."/>
            <person name="Murphy C."/>
            <person name="Pearson M."/>
            <person name="Poon T.W."/>
            <person name="Priest M."/>
            <person name="Roberts A."/>
            <person name="Saif S."/>
            <person name="Shea T."/>
            <person name="Sisk P."/>
            <person name="Sykes S."/>
            <person name="Wortman J."/>
            <person name="Nusbaum C."/>
            <person name="Birren B."/>
        </authorList>
    </citation>
    <scope>NUCLEOTIDE SEQUENCE [LARGE SCALE GENOMIC DNA]</scope>
    <source>
        <strain evidence="8 9">CBS 119918</strain>
    </source>
</reference>
<proteinExistence type="predicted"/>
<dbReference type="GeneID" id="25278506"/>
<dbReference type="GO" id="GO:0006351">
    <property type="term" value="P:DNA-templated transcription"/>
    <property type="evidence" value="ECO:0007669"/>
    <property type="project" value="InterPro"/>
</dbReference>
<dbReference type="AlphaFoldDB" id="A0A072Q279"/>
<evidence type="ECO:0000256" key="1">
    <source>
        <dbReference type="ARBA" id="ARBA00022723"/>
    </source>
</evidence>
<dbReference type="STRING" id="1182545.A0A072Q279"/>
<dbReference type="InterPro" id="IPR007219">
    <property type="entry name" value="XnlR_reg_dom"/>
</dbReference>
<gene>
    <name evidence="8" type="ORF">A1O9_03572</name>
</gene>
<keyword evidence="2" id="KW-0862">Zinc</keyword>
<accession>A0A072Q279</accession>
<dbReference type="HOGENOM" id="CLU_007003_3_1_1"/>
<dbReference type="GO" id="GO:0003677">
    <property type="term" value="F:DNA binding"/>
    <property type="evidence" value="ECO:0007669"/>
    <property type="project" value="UniProtKB-KW"/>
</dbReference>
<keyword evidence="3" id="KW-0805">Transcription regulation</keyword>
<dbReference type="SMART" id="SM00906">
    <property type="entry name" value="Fungal_trans"/>
    <property type="match status" value="1"/>
</dbReference>
<dbReference type="PANTHER" id="PTHR31313">
    <property type="entry name" value="TY1 ENHANCER ACTIVATOR"/>
    <property type="match status" value="1"/>
</dbReference>
<evidence type="ECO:0000256" key="2">
    <source>
        <dbReference type="ARBA" id="ARBA00022833"/>
    </source>
</evidence>
<keyword evidence="4" id="KW-0238">DNA-binding</keyword>
<dbReference type="InterPro" id="IPR051615">
    <property type="entry name" value="Transcr_Regulatory_Elem"/>
</dbReference>
<evidence type="ECO:0000259" key="7">
    <source>
        <dbReference type="SMART" id="SM00906"/>
    </source>
</evidence>
<evidence type="ECO:0000313" key="8">
    <source>
        <dbReference type="EMBL" id="KEF62000.1"/>
    </source>
</evidence>
<evidence type="ECO:0000256" key="4">
    <source>
        <dbReference type="ARBA" id="ARBA00023125"/>
    </source>
</evidence>
<dbReference type="Proteomes" id="UP000027920">
    <property type="component" value="Unassembled WGS sequence"/>
</dbReference>
<keyword evidence="9" id="KW-1185">Reference proteome</keyword>
<keyword evidence="5" id="KW-0804">Transcription</keyword>
<comment type="caution">
    <text evidence="8">The sequence shown here is derived from an EMBL/GenBank/DDBJ whole genome shotgun (WGS) entry which is preliminary data.</text>
</comment>
<dbReference type="OrthoDB" id="4161332at2759"/>
<sequence>MEVINFRNGKLDFDGVEPDLGMHLLNLHWNRQHHSFLITYRPAFMRDMACNGPYFSKILLNAIFYGSSKFSTRLELRKDPNDVRTAGWKFRQRVRELLGNALDGSEITTIQALLVMANSLFALGDERSAAWLYSGLAFRMIIDLGMHAEAATLSSVRSLSHEDHEIRRRVFWGAFVVDKIMSLYQGRPVSLQEADTSVPISFLDKFEENEDWKPFAYGSDSYPNHNGGPAYSVSTFTALCELSKIMNQILNSIYAERIFDRSSRDLSQMLDDLHSRMENWNHSLAPHLQFDPLMPRSVMPPPHVLSLAAMYNVLLILLHRPFVADGHLYNTARSISVNSLLTCATAATQIVRLLRVYDTVYSVRRAPYLISYATYVSATIHVRIASKRSSSSDAHRSLSTCIGVLAINQETNWAARRAKTIVEGLMKRLGVQISSVAEDAHDHGLGAEQRGQRPISEDLASGDTVINESLKPDGFSPGLDIDAVIQSFVPANESSSDMPFPSHMTHQLVPADANRQVGFADQNANEVVNAVFEENQTQGNNGWYDQFVPQAFPFDDLLFGFNGSMLDDISMPTYP</sequence>
<evidence type="ECO:0000313" key="9">
    <source>
        <dbReference type="Proteomes" id="UP000027920"/>
    </source>
</evidence>
<dbReference type="VEuPathDB" id="FungiDB:A1O9_03572"/>
<organism evidence="8 9">
    <name type="scientific">Exophiala aquamarina CBS 119918</name>
    <dbReference type="NCBI Taxonomy" id="1182545"/>
    <lineage>
        <taxon>Eukaryota</taxon>
        <taxon>Fungi</taxon>
        <taxon>Dikarya</taxon>
        <taxon>Ascomycota</taxon>
        <taxon>Pezizomycotina</taxon>
        <taxon>Eurotiomycetes</taxon>
        <taxon>Chaetothyriomycetidae</taxon>
        <taxon>Chaetothyriales</taxon>
        <taxon>Herpotrichiellaceae</taxon>
        <taxon>Exophiala</taxon>
    </lineage>
</organism>
<dbReference type="EMBL" id="AMGV01000002">
    <property type="protein sequence ID" value="KEF62000.1"/>
    <property type="molecule type" value="Genomic_DNA"/>
</dbReference>
<name>A0A072Q279_9EURO</name>
<dbReference type="Pfam" id="PF04082">
    <property type="entry name" value="Fungal_trans"/>
    <property type="match status" value="1"/>
</dbReference>
<evidence type="ECO:0000256" key="3">
    <source>
        <dbReference type="ARBA" id="ARBA00023015"/>
    </source>
</evidence>
<keyword evidence="6" id="KW-0539">Nucleus</keyword>
<evidence type="ECO:0000256" key="6">
    <source>
        <dbReference type="ARBA" id="ARBA00023242"/>
    </source>
</evidence>
<dbReference type="RefSeq" id="XP_013264590.1">
    <property type="nucleotide sequence ID" value="XM_013409136.1"/>
</dbReference>
<dbReference type="CDD" id="cd12148">
    <property type="entry name" value="fungal_TF_MHR"/>
    <property type="match status" value="1"/>
</dbReference>
<protein>
    <recommendedName>
        <fullName evidence="7">Xylanolytic transcriptional activator regulatory domain-containing protein</fullName>
    </recommendedName>
</protein>
<keyword evidence="1" id="KW-0479">Metal-binding</keyword>
<dbReference type="GO" id="GO:0008270">
    <property type="term" value="F:zinc ion binding"/>
    <property type="evidence" value="ECO:0007669"/>
    <property type="project" value="InterPro"/>
</dbReference>